<dbReference type="EMBL" id="FNAJ01000002">
    <property type="protein sequence ID" value="SDD65358.1"/>
    <property type="molecule type" value="Genomic_DNA"/>
</dbReference>
<keyword evidence="2" id="KW-0812">Transmembrane</keyword>
<keyword evidence="2" id="KW-1133">Transmembrane helix</keyword>
<feature type="compositionally biased region" description="Basic and acidic residues" evidence="1">
    <location>
        <begin position="855"/>
        <end position="864"/>
    </location>
</feature>
<keyword evidence="2" id="KW-0472">Membrane</keyword>
<evidence type="ECO:0000256" key="2">
    <source>
        <dbReference type="SAM" id="Phobius"/>
    </source>
</evidence>
<feature type="transmembrane region" description="Helical" evidence="2">
    <location>
        <begin position="611"/>
        <end position="633"/>
    </location>
</feature>
<evidence type="ECO:0000256" key="1">
    <source>
        <dbReference type="SAM" id="MobiDB-lite"/>
    </source>
</evidence>
<dbReference type="Proteomes" id="UP000198717">
    <property type="component" value="Unassembled WGS sequence"/>
</dbReference>
<reference evidence="4 5" key="1">
    <citation type="submission" date="2016-10" db="EMBL/GenBank/DDBJ databases">
        <authorList>
            <person name="Varghese N."/>
            <person name="Submissions S."/>
        </authorList>
    </citation>
    <scope>NUCLEOTIDE SEQUENCE [LARGE SCALE GENOMIC DNA]</scope>
    <source>
        <strain evidence="4 5">DSM 2260</strain>
    </source>
</reference>
<feature type="transmembrane region" description="Helical" evidence="2">
    <location>
        <begin position="209"/>
        <end position="231"/>
    </location>
</feature>
<organism evidence="3 6">
    <name type="scientific">Myxococcus virescens</name>
    <dbReference type="NCBI Taxonomy" id="83456"/>
    <lineage>
        <taxon>Bacteria</taxon>
        <taxon>Pseudomonadati</taxon>
        <taxon>Myxococcota</taxon>
        <taxon>Myxococcia</taxon>
        <taxon>Myxococcales</taxon>
        <taxon>Cystobacterineae</taxon>
        <taxon>Myxococcaceae</taxon>
        <taxon>Myxococcus</taxon>
    </lineage>
</organism>
<accession>A0A511HNP5</accession>
<comment type="caution">
    <text evidence="3">The sequence shown here is derived from an EMBL/GenBank/DDBJ whole genome shotgun (WGS) entry which is preliminary data.</text>
</comment>
<reference evidence="3 6" key="2">
    <citation type="submission" date="2019-07" db="EMBL/GenBank/DDBJ databases">
        <title>Whole genome shotgun sequence of Myxococcus virescens NBRC 100334.</title>
        <authorList>
            <person name="Hosoyama A."/>
            <person name="Uohara A."/>
            <person name="Ohji S."/>
            <person name="Ichikawa N."/>
        </authorList>
    </citation>
    <scope>NUCLEOTIDE SEQUENCE [LARGE SCALE GENOMIC DNA]</scope>
    <source>
        <strain evidence="3 6">NBRC 100334</strain>
    </source>
</reference>
<sequence length="922" mass="96052">MAKSLGELYVTLSARTQGWSEKLKEASDEIEGMGAKAAASLGDISDGFLTVSAAAAGFVAAASSSSHVVGQEVTRLKASFSALANEVGEALLPAVRMMGDYLQAGAAAFRKLDAEQRKTLVSVVLWSAGLGTGLKVLERTIMFTKGFFEMTVVLAPALGKAGNALLRFNAIMTTVKVKDLATEMKGATTTFAKDLPAAVGKAALSMGAMLLPVLAVAAAIAGVALVAGSLYKNWGDLKLIAQDAAVAMTDAIGGVLTALGELGSKLGSVLMAAFDVVTSVIRAQVDRVLDFVAFMVSGAAKVLAPLARAANMHGAARALSKASTLDGKGLRNGLDRLMEAGAKRLEGAFDKLGEKVAPIAARAAELGAGARASVVNGASAYVDMTKKGFGNLGDSLGGSVDGLKALLRDTGLGQMMGMFERALDQRVVVDVPNHGKELSDAQLVADREAADKREVERATYGEESAAAAAFAALEKEQKDWADEAALNLEMSREAREELTRSEIAAHQAAAESIDEVARAHRAFAEETRRAMAQAKADLENKFLGALGGISQIGAAISQGLAAGGPMGALVAVIGEVLMESQQFEALMKIVSGAIAMVADALGVILVPLQPLLGAVFIVVQSVVGALVPVFELVGQALEPLIPPLVMIGMILQGLQPVIEVVARMFMAITAPLMALGGPVMEALFGVLKVVGTLILGVMYGLGKAWNAIVGAVQSVIRGISKAVEWLGIDALKNFANSLDKLKVDTDSMEDAMGALADATLENTRAQADNTAETLRNYEAMRKVNAELTNVPNAWKVALRRFESQDAQDGPSREPTPTPPPATPPPTGGRGPTVPQTGDDGILRNRDGEPLPDWKQPNDPRREYTKTGAAAGGAAGAAPNVNVQIVGYDIDEAVEAGARFVRESELLKSYRTSGRARLTSKYV</sequence>
<keyword evidence="5" id="KW-1185">Reference proteome</keyword>
<dbReference type="Proteomes" id="UP000321224">
    <property type="component" value="Unassembled WGS sequence"/>
</dbReference>
<feature type="transmembrane region" description="Helical" evidence="2">
    <location>
        <begin position="585"/>
        <end position="605"/>
    </location>
</feature>
<evidence type="ECO:0000313" key="4">
    <source>
        <dbReference type="EMBL" id="SDD65358.1"/>
    </source>
</evidence>
<evidence type="ECO:0000313" key="5">
    <source>
        <dbReference type="Proteomes" id="UP000198717"/>
    </source>
</evidence>
<dbReference type="RefSeq" id="WP_090487451.1">
    <property type="nucleotide sequence ID" value="NZ_BJVY01000063.1"/>
</dbReference>
<protein>
    <submittedName>
        <fullName evidence="3">Uncharacterized protein</fullName>
    </submittedName>
</protein>
<gene>
    <name evidence="3" type="ORF">MVI01_69960</name>
    <name evidence="4" type="ORF">SAMN04488504_102137</name>
</gene>
<feature type="region of interest" description="Disordered" evidence="1">
    <location>
        <begin position="803"/>
        <end position="876"/>
    </location>
</feature>
<name>A0A511HNP5_9BACT</name>
<evidence type="ECO:0000313" key="6">
    <source>
        <dbReference type="Proteomes" id="UP000321224"/>
    </source>
</evidence>
<feature type="compositionally biased region" description="Pro residues" evidence="1">
    <location>
        <begin position="813"/>
        <end position="826"/>
    </location>
</feature>
<feature type="transmembrane region" description="Helical" evidence="2">
    <location>
        <begin position="640"/>
        <end position="662"/>
    </location>
</feature>
<proteinExistence type="predicted"/>
<dbReference type="EMBL" id="BJVY01000063">
    <property type="protein sequence ID" value="GEL75212.1"/>
    <property type="molecule type" value="Genomic_DNA"/>
</dbReference>
<feature type="transmembrane region" description="Helical" evidence="2">
    <location>
        <begin position="682"/>
        <end position="701"/>
    </location>
</feature>
<dbReference type="AlphaFoldDB" id="A0A511HNP5"/>
<evidence type="ECO:0000313" key="3">
    <source>
        <dbReference type="EMBL" id="GEL75212.1"/>
    </source>
</evidence>